<dbReference type="AlphaFoldDB" id="A0A4R6DSI8"/>
<dbReference type="EMBL" id="SNVX01000028">
    <property type="protein sequence ID" value="TDN48070.1"/>
    <property type="molecule type" value="Genomic_DNA"/>
</dbReference>
<dbReference type="OrthoDB" id="6630869at2"/>
<keyword evidence="1" id="KW-1133">Transmembrane helix</keyword>
<sequence>MPIDHKEVDKSNREASKTKNAVLRTDRSILLVVVFIMVAVNIFMVYRAQQAVDDSRNSREVVWIKLLPDGTSVISDFKPENEQPVFLRTVNSGLSNFITSRYQVHAETIKKDYAEAGVFMGDSLFTAFTDIHGFNATGKANTISAEPNKSERVDISNIKTDHYDQIDGDFSGTKKPVIRTTLAWDETNPSKSGDAVPVHKMIRITWSLLSRKEISQKSNEWLRLNPLGIVILSSQQLDN</sequence>
<dbReference type="Gene3D" id="3.10.450.230">
    <property type="entry name" value="VirB8 protein"/>
    <property type="match status" value="1"/>
</dbReference>
<feature type="transmembrane region" description="Helical" evidence="1">
    <location>
        <begin position="28"/>
        <end position="46"/>
    </location>
</feature>
<evidence type="ECO:0000313" key="2">
    <source>
        <dbReference type="EMBL" id="TDN48070.1"/>
    </source>
</evidence>
<keyword evidence="1" id="KW-0472">Membrane</keyword>
<dbReference type="Proteomes" id="UP000295530">
    <property type="component" value="Unassembled WGS sequence"/>
</dbReference>
<keyword evidence="3" id="KW-1185">Reference proteome</keyword>
<dbReference type="RefSeq" id="WP_133462467.1">
    <property type="nucleotide sequence ID" value="NZ_SNVX01000028.1"/>
</dbReference>
<protein>
    <submittedName>
        <fullName evidence="2">VirB8 protein</fullName>
    </submittedName>
</protein>
<evidence type="ECO:0000256" key="1">
    <source>
        <dbReference type="SAM" id="Phobius"/>
    </source>
</evidence>
<organism evidence="2 3">
    <name type="scientific">Scandinavium goeteborgense</name>
    <dbReference type="NCBI Taxonomy" id="1851514"/>
    <lineage>
        <taxon>Bacteria</taxon>
        <taxon>Pseudomonadati</taxon>
        <taxon>Pseudomonadota</taxon>
        <taxon>Gammaproteobacteria</taxon>
        <taxon>Enterobacterales</taxon>
        <taxon>Enterobacteriaceae</taxon>
        <taxon>Scandinavium</taxon>
    </lineage>
</organism>
<accession>A0A4R6DSI8</accession>
<proteinExistence type="predicted"/>
<reference evidence="2 3" key="1">
    <citation type="submission" date="2019-03" db="EMBL/GenBank/DDBJ databases">
        <title>Genomic analyses of the natural microbiome of Caenorhabditis elegans.</title>
        <authorList>
            <person name="Samuel B."/>
        </authorList>
    </citation>
    <scope>NUCLEOTIDE SEQUENCE [LARGE SCALE GENOMIC DNA]</scope>
    <source>
        <strain evidence="2 3">BIGb0156</strain>
    </source>
</reference>
<evidence type="ECO:0000313" key="3">
    <source>
        <dbReference type="Proteomes" id="UP000295530"/>
    </source>
</evidence>
<comment type="caution">
    <text evidence="2">The sequence shown here is derived from an EMBL/GenBank/DDBJ whole genome shotgun (WGS) entry which is preliminary data.</text>
</comment>
<keyword evidence="1" id="KW-0812">Transmembrane</keyword>
<gene>
    <name evidence="2" type="ORF">EC847_12821</name>
</gene>
<name>A0A4R6DSI8_SCAGO</name>